<sequence>MAMRRELLLRTSFSAPLRIANRFEGCSAYLGPLITESIACPGLTLAIAIVRDLLVICSDEFLVFDTVILAIGEFQTDSRFLYTDLLELGILTWCIIYTLGSVRIYESAKSLSLRFLCDPWRPMNLVEPRGRSDQRLSNPAMTVAHSAVQESLDCRLLFLAMKPLSFQSTQEKLRAKVRNVSYQITAASDPRGRLTLVRRLSPPFSIDISCWILPYDGKSQLDLALLRALDRLISDQPCGRI</sequence>
<dbReference type="EMBL" id="CAJGYM010000011">
    <property type="protein sequence ID" value="CAD6189471.1"/>
    <property type="molecule type" value="Genomic_DNA"/>
</dbReference>
<evidence type="ECO:0000313" key="1">
    <source>
        <dbReference type="EMBL" id="CAD6189471.1"/>
    </source>
</evidence>
<proteinExistence type="predicted"/>
<protein>
    <submittedName>
        <fullName evidence="1">Uncharacterized protein</fullName>
    </submittedName>
</protein>
<evidence type="ECO:0000313" key="2">
    <source>
        <dbReference type="Proteomes" id="UP000835052"/>
    </source>
</evidence>
<name>A0A8S1H1R9_9PELO</name>
<comment type="caution">
    <text evidence="1">The sequence shown here is derived from an EMBL/GenBank/DDBJ whole genome shotgun (WGS) entry which is preliminary data.</text>
</comment>
<keyword evidence="2" id="KW-1185">Reference proteome</keyword>
<reference evidence="1" key="1">
    <citation type="submission" date="2020-10" db="EMBL/GenBank/DDBJ databases">
        <authorList>
            <person name="Kikuchi T."/>
        </authorList>
    </citation>
    <scope>NUCLEOTIDE SEQUENCE</scope>
    <source>
        <strain evidence="1">NKZ352</strain>
    </source>
</reference>
<accession>A0A8S1H1R9</accession>
<dbReference type="Proteomes" id="UP000835052">
    <property type="component" value="Unassembled WGS sequence"/>
</dbReference>
<organism evidence="1 2">
    <name type="scientific">Caenorhabditis auriculariae</name>
    <dbReference type="NCBI Taxonomy" id="2777116"/>
    <lineage>
        <taxon>Eukaryota</taxon>
        <taxon>Metazoa</taxon>
        <taxon>Ecdysozoa</taxon>
        <taxon>Nematoda</taxon>
        <taxon>Chromadorea</taxon>
        <taxon>Rhabditida</taxon>
        <taxon>Rhabditina</taxon>
        <taxon>Rhabditomorpha</taxon>
        <taxon>Rhabditoidea</taxon>
        <taxon>Rhabditidae</taxon>
        <taxon>Peloderinae</taxon>
        <taxon>Caenorhabditis</taxon>
    </lineage>
</organism>
<gene>
    <name evidence="1" type="ORF">CAUJ_LOCUS5390</name>
</gene>
<dbReference type="AlphaFoldDB" id="A0A8S1H1R9"/>